<organism evidence="2 3">
    <name type="scientific">Saccharopolyspora rosea</name>
    <dbReference type="NCBI Taxonomy" id="524884"/>
    <lineage>
        <taxon>Bacteria</taxon>
        <taxon>Bacillati</taxon>
        <taxon>Actinomycetota</taxon>
        <taxon>Actinomycetes</taxon>
        <taxon>Pseudonocardiales</taxon>
        <taxon>Pseudonocardiaceae</taxon>
        <taxon>Saccharopolyspora</taxon>
    </lineage>
</organism>
<feature type="region of interest" description="Disordered" evidence="1">
    <location>
        <begin position="47"/>
        <end position="95"/>
    </location>
</feature>
<evidence type="ECO:0008006" key="4">
    <source>
        <dbReference type="Google" id="ProtNLM"/>
    </source>
</evidence>
<comment type="caution">
    <text evidence="2">The sequence shown here is derived from an EMBL/GenBank/DDBJ whole genome shotgun (WGS) entry which is preliminary data.</text>
</comment>
<sequence>MKHGSVPRSIARWLDETPIEPYNAPDGLNETAINILIGEAYAELDETALRQSSPTTTTDNAEKRRNRRTERRVLRSLPTTKQPRPSFPTIDGEAA</sequence>
<feature type="compositionally biased region" description="Polar residues" evidence="1">
    <location>
        <begin position="49"/>
        <end position="59"/>
    </location>
</feature>
<dbReference type="EMBL" id="JBHTIW010000009">
    <property type="protein sequence ID" value="MFD0920980.1"/>
    <property type="molecule type" value="Genomic_DNA"/>
</dbReference>
<dbReference type="Proteomes" id="UP001597018">
    <property type="component" value="Unassembled WGS sequence"/>
</dbReference>
<evidence type="ECO:0000313" key="2">
    <source>
        <dbReference type="EMBL" id="MFD0920980.1"/>
    </source>
</evidence>
<dbReference type="RefSeq" id="WP_263250427.1">
    <property type="nucleotide sequence ID" value="NZ_BAABLT010000011.1"/>
</dbReference>
<evidence type="ECO:0000256" key="1">
    <source>
        <dbReference type="SAM" id="MobiDB-lite"/>
    </source>
</evidence>
<protein>
    <recommendedName>
        <fullName evidence="4">Transposase</fullName>
    </recommendedName>
</protein>
<name>A0ABW3FS59_9PSEU</name>
<evidence type="ECO:0000313" key="3">
    <source>
        <dbReference type="Proteomes" id="UP001597018"/>
    </source>
</evidence>
<proteinExistence type="predicted"/>
<reference evidence="3" key="1">
    <citation type="journal article" date="2019" name="Int. J. Syst. Evol. Microbiol.">
        <title>The Global Catalogue of Microorganisms (GCM) 10K type strain sequencing project: providing services to taxonomists for standard genome sequencing and annotation.</title>
        <authorList>
            <consortium name="The Broad Institute Genomics Platform"/>
            <consortium name="The Broad Institute Genome Sequencing Center for Infectious Disease"/>
            <person name="Wu L."/>
            <person name="Ma J."/>
        </authorList>
    </citation>
    <scope>NUCLEOTIDE SEQUENCE [LARGE SCALE GENOMIC DNA]</scope>
    <source>
        <strain evidence="3">CCUG 56401</strain>
    </source>
</reference>
<keyword evidence="3" id="KW-1185">Reference proteome</keyword>
<accession>A0ABW3FS59</accession>
<gene>
    <name evidence="2" type="ORF">ACFQ16_14630</name>
</gene>